<dbReference type="eggNOG" id="ENOG502R5ZB">
    <property type="taxonomic scope" value="Eukaryota"/>
</dbReference>
<dbReference type="KEGG" id="mtm:MYCTH_2307871"/>
<gene>
    <name evidence="2" type="ORF">MYCTH_2307871</name>
</gene>
<feature type="region of interest" description="Disordered" evidence="1">
    <location>
        <begin position="363"/>
        <end position="389"/>
    </location>
</feature>
<dbReference type="Proteomes" id="UP000007322">
    <property type="component" value="Chromosome 5"/>
</dbReference>
<feature type="compositionally biased region" description="Low complexity" evidence="1">
    <location>
        <begin position="301"/>
        <end position="313"/>
    </location>
</feature>
<name>G2QIH3_THET4</name>
<accession>G2QIH3</accession>
<reference evidence="2 3" key="1">
    <citation type="journal article" date="2011" name="Nat. Biotechnol.">
        <title>Comparative genomic analysis of the thermophilic biomass-degrading fungi Myceliophthora thermophila and Thielavia terrestris.</title>
        <authorList>
            <person name="Berka R.M."/>
            <person name="Grigoriev I.V."/>
            <person name="Otillar R."/>
            <person name="Salamov A."/>
            <person name="Grimwood J."/>
            <person name="Reid I."/>
            <person name="Ishmael N."/>
            <person name="John T."/>
            <person name="Darmond C."/>
            <person name="Moisan M.-C."/>
            <person name="Henrissat B."/>
            <person name="Coutinho P.M."/>
            <person name="Lombard V."/>
            <person name="Natvig D.O."/>
            <person name="Lindquist E."/>
            <person name="Schmutz J."/>
            <person name="Lucas S."/>
            <person name="Harris P."/>
            <person name="Powlowski J."/>
            <person name="Bellemare A."/>
            <person name="Taylor D."/>
            <person name="Butler G."/>
            <person name="de Vries R.P."/>
            <person name="Allijn I.E."/>
            <person name="van den Brink J."/>
            <person name="Ushinsky S."/>
            <person name="Storms R."/>
            <person name="Powell A.J."/>
            <person name="Paulsen I.T."/>
            <person name="Elbourne L.D.H."/>
            <person name="Baker S.E."/>
            <person name="Magnuson J."/>
            <person name="LaBoissiere S."/>
            <person name="Clutterbuck A.J."/>
            <person name="Martinez D."/>
            <person name="Wogulis M."/>
            <person name="de Leon A.L."/>
            <person name="Rey M.W."/>
            <person name="Tsang A."/>
        </authorList>
    </citation>
    <scope>NUCLEOTIDE SEQUENCE [LARGE SCALE GENOMIC DNA]</scope>
    <source>
        <strain evidence="3">ATCC 42464 / BCRC 31852 / DSM 1799</strain>
    </source>
</reference>
<proteinExistence type="predicted"/>
<keyword evidence="3" id="KW-1185">Reference proteome</keyword>
<feature type="compositionally biased region" description="Polar residues" evidence="1">
    <location>
        <begin position="291"/>
        <end position="300"/>
    </location>
</feature>
<evidence type="ECO:0000313" key="2">
    <source>
        <dbReference type="EMBL" id="AEO59505.1"/>
    </source>
</evidence>
<protein>
    <submittedName>
        <fullName evidence="2">Uncharacterized protein</fullName>
    </submittedName>
</protein>
<evidence type="ECO:0000256" key="1">
    <source>
        <dbReference type="SAM" id="MobiDB-lite"/>
    </source>
</evidence>
<dbReference type="HOGENOM" id="CLU_681829_0_0_1"/>
<dbReference type="InParanoid" id="G2QIH3"/>
<dbReference type="OMA" id="RWNEMES"/>
<dbReference type="OrthoDB" id="5426982at2759"/>
<feature type="compositionally biased region" description="Acidic residues" evidence="1">
    <location>
        <begin position="258"/>
        <end position="267"/>
    </location>
</feature>
<dbReference type="GeneID" id="11506448"/>
<dbReference type="AlphaFoldDB" id="G2QIH3"/>
<sequence length="404" mass="44359">MQTETLMRMLGDLLARIATPAEFTLADDPAAFNKAMLSWLTDPDFRLPNGSVVGLCCSSLLSLQFREDADASTDDLMLDFRRFLLATSLAHAGWRDGSLKAIRADDLRAAGHISGARLFRRLGRVLTPQFLSRCGRDQCQVLFLLVLGAVLGVGYYSSSRLEDDRSPDFFPPAVGGMLSPELRRSPTLWLAMKEQLCQMLAHHLIFLGSMLEIKLEAAVEQRIIETAVARWNKAEDFVWADMSSSGFGVGEDRKEEGKEEEEEEEEERPPSTRTCKSPEVVRSEDVDQDSVLVQPSSSRVPSSHCAPASSSSSAPPPPPPAAARLPPLVTISLSELKQFHPESVDAWFENPQSYLSMFDDELGSTGERAASSASGAAPELTARQEGESRERFLVPKVGVCRPES</sequence>
<organism evidence="2 3">
    <name type="scientific">Thermothelomyces thermophilus (strain ATCC 42464 / BCRC 31852 / DSM 1799)</name>
    <name type="common">Sporotrichum thermophile</name>
    <dbReference type="NCBI Taxonomy" id="573729"/>
    <lineage>
        <taxon>Eukaryota</taxon>
        <taxon>Fungi</taxon>
        <taxon>Dikarya</taxon>
        <taxon>Ascomycota</taxon>
        <taxon>Pezizomycotina</taxon>
        <taxon>Sordariomycetes</taxon>
        <taxon>Sordariomycetidae</taxon>
        <taxon>Sordariales</taxon>
        <taxon>Chaetomiaceae</taxon>
        <taxon>Thermothelomyces</taxon>
    </lineage>
</organism>
<dbReference type="VEuPathDB" id="FungiDB:MYCTH_2307871"/>
<feature type="region of interest" description="Disordered" evidence="1">
    <location>
        <begin position="248"/>
        <end position="326"/>
    </location>
</feature>
<dbReference type="EMBL" id="CP003006">
    <property type="protein sequence ID" value="AEO59505.1"/>
    <property type="molecule type" value="Genomic_DNA"/>
</dbReference>
<evidence type="ECO:0000313" key="3">
    <source>
        <dbReference type="Proteomes" id="UP000007322"/>
    </source>
</evidence>
<dbReference type="RefSeq" id="XP_003664750.1">
    <property type="nucleotide sequence ID" value="XM_003664702.1"/>
</dbReference>